<protein>
    <submittedName>
        <fullName evidence="2">Pyridoxal phosphate homeostasis protein (Trinotate prediction)</fullName>
    </submittedName>
</protein>
<proteinExistence type="predicted"/>
<evidence type="ECO:0000256" key="1">
    <source>
        <dbReference type="ARBA" id="ARBA00022898"/>
    </source>
</evidence>
<dbReference type="PANTHER" id="PTHR10146">
    <property type="entry name" value="PROLINE SYNTHETASE CO-TRANSCRIBED BACTERIAL HOMOLOG PROTEIN"/>
    <property type="match status" value="1"/>
</dbReference>
<dbReference type="EMBL" id="GHBR01000555">
    <property type="protein sequence ID" value="NDJ96091.1"/>
    <property type="molecule type" value="Transcribed_RNA"/>
</dbReference>
<dbReference type="SUPFAM" id="SSF51419">
    <property type="entry name" value="PLP-binding barrel"/>
    <property type="match status" value="1"/>
</dbReference>
<dbReference type="GO" id="GO:0030170">
    <property type="term" value="F:pyridoxal phosphate binding"/>
    <property type="evidence" value="ECO:0007669"/>
    <property type="project" value="InterPro"/>
</dbReference>
<dbReference type="InterPro" id="IPR029066">
    <property type="entry name" value="PLP-binding_barrel"/>
</dbReference>
<sequence length="161" mass="18542">MEPLKNIEASLRLVQSQIESSFEKYSQSNKVKNVDLPLLVAVSKLMPVHRISDVYKMGQLHFGENYIKELHNKALELESLAGIKWHFIGQIQTNKIFKLIKTKNLYMIQSIDSFETAMHVNNALLKHSFKNVNVLIQVIPLILLSNRNIIAFKPLFQLKIS</sequence>
<dbReference type="InterPro" id="IPR011078">
    <property type="entry name" value="PyrdxlP_homeostasis"/>
</dbReference>
<evidence type="ECO:0000313" key="2">
    <source>
        <dbReference type="EMBL" id="NDJ96091.1"/>
    </source>
</evidence>
<organism evidence="2">
    <name type="scientific">Myxobolus squamalis</name>
    <name type="common">Myxosporean</name>
    <dbReference type="NCBI Taxonomy" id="59785"/>
    <lineage>
        <taxon>Eukaryota</taxon>
        <taxon>Metazoa</taxon>
        <taxon>Cnidaria</taxon>
        <taxon>Myxozoa</taxon>
        <taxon>Myxosporea</taxon>
        <taxon>Bivalvulida</taxon>
        <taxon>Platysporina</taxon>
        <taxon>Myxobolidae</taxon>
        <taxon>Myxobolus</taxon>
    </lineage>
</organism>
<keyword evidence="1" id="KW-0663">Pyridoxal phosphate</keyword>
<dbReference type="Gene3D" id="3.20.20.10">
    <property type="entry name" value="Alanine racemase"/>
    <property type="match status" value="1"/>
</dbReference>
<dbReference type="AlphaFoldDB" id="A0A6B2G3X3"/>
<dbReference type="PROSITE" id="PS01211">
    <property type="entry name" value="UPF0001"/>
    <property type="match status" value="1"/>
</dbReference>
<reference evidence="2" key="1">
    <citation type="submission" date="2018-11" db="EMBL/GenBank/DDBJ databases">
        <title>Myxobolus squamalis genome and transcriptome.</title>
        <authorList>
            <person name="Yahalomi D."/>
            <person name="Atkinson S.D."/>
            <person name="Neuhof M."/>
            <person name="Chang E.S."/>
            <person name="Philippe H."/>
            <person name="Cartwright P."/>
            <person name="Bartholomew J.L."/>
            <person name="Huchon D."/>
        </authorList>
    </citation>
    <scope>NUCLEOTIDE SEQUENCE</scope>
    <source>
        <strain evidence="2">71B08</strain>
        <tissue evidence="2">Whole</tissue>
    </source>
</reference>
<dbReference type="PANTHER" id="PTHR10146:SF14">
    <property type="entry name" value="PYRIDOXAL PHOSPHATE HOMEOSTASIS PROTEIN"/>
    <property type="match status" value="1"/>
</dbReference>
<accession>A0A6B2G3X3</accession>
<name>A0A6B2G3X3_MYXSQ</name>